<sequence>MIEFLGSFGGLVVIAIGFGLMAIKMTREYERAVVFRLGRLVGLRGPGLFILIPFVEKMERIDLRTITQDVPAQDIITKDNIPVRVDAVLYFRVVDPIKAVVEVQDYMDATSQISQTSLRSVTGNAAFDELLSERDKVNEHLHKTIDVATDAWGIKVMGVELKHVEIPEQMQQAIAKQAEAERIRRAKIILAEGEFQAAQKLKDAAVVLEGSPMTLRYLSTLNEVAREKGSTILFPVEMLGAIEKFLKKE</sequence>
<gene>
    <name evidence="4" type="ORF">COU20_03195</name>
</gene>
<dbReference type="Proteomes" id="UP000231379">
    <property type="component" value="Unassembled WGS sequence"/>
</dbReference>
<feature type="transmembrane region" description="Helical" evidence="2">
    <location>
        <begin position="6"/>
        <end position="25"/>
    </location>
</feature>
<keyword evidence="2" id="KW-0812">Transmembrane</keyword>
<dbReference type="Gene3D" id="6.10.250.2090">
    <property type="match status" value="1"/>
</dbReference>
<evidence type="ECO:0000256" key="2">
    <source>
        <dbReference type="SAM" id="Phobius"/>
    </source>
</evidence>
<dbReference type="SMART" id="SM00244">
    <property type="entry name" value="PHB"/>
    <property type="match status" value="1"/>
</dbReference>
<dbReference type="AlphaFoldDB" id="A0A2H0U791"/>
<feature type="domain" description="Band 7" evidence="3">
    <location>
        <begin position="21"/>
        <end position="178"/>
    </location>
</feature>
<name>A0A2H0U791_9BACT</name>
<evidence type="ECO:0000256" key="1">
    <source>
        <dbReference type="ARBA" id="ARBA00008164"/>
    </source>
</evidence>
<dbReference type="InterPro" id="IPR036013">
    <property type="entry name" value="Band_7/SPFH_dom_sf"/>
</dbReference>
<dbReference type="PANTHER" id="PTHR10264">
    <property type="entry name" value="BAND 7 PROTEIN-RELATED"/>
    <property type="match status" value="1"/>
</dbReference>
<protein>
    <recommendedName>
        <fullName evidence="3">Band 7 domain-containing protein</fullName>
    </recommendedName>
</protein>
<reference evidence="5" key="1">
    <citation type="submission" date="2017-09" db="EMBL/GenBank/DDBJ databases">
        <title>Depth-based differentiation of microbial function through sediment-hosted aquifers and enrichment of novel symbionts in the deep terrestrial subsurface.</title>
        <authorList>
            <person name="Probst A.J."/>
            <person name="Ladd B."/>
            <person name="Jarett J.K."/>
            <person name="Geller-Mcgrath D.E."/>
            <person name="Sieber C.M.K."/>
            <person name="Emerson J.B."/>
            <person name="Anantharaman K."/>
            <person name="Thomas B.C."/>
            <person name="Malmstrom R."/>
            <person name="Stieglmeier M."/>
            <person name="Klingl A."/>
            <person name="Woyke T."/>
            <person name="Ryan C.M."/>
            <person name="Banfield J.F."/>
        </authorList>
    </citation>
    <scope>NUCLEOTIDE SEQUENCE [LARGE SCALE GENOMIC DNA]</scope>
</reference>
<dbReference type="PANTHER" id="PTHR10264:SF19">
    <property type="entry name" value="AT06885P-RELATED"/>
    <property type="match status" value="1"/>
</dbReference>
<dbReference type="SUPFAM" id="SSF117892">
    <property type="entry name" value="Band 7/SPFH domain"/>
    <property type="match status" value="1"/>
</dbReference>
<dbReference type="Pfam" id="PF01145">
    <property type="entry name" value="Band_7"/>
    <property type="match status" value="1"/>
</dbReference>
<dbReference type="Gene3D" id="3.30.479.30">
    <property type="entry name" value="Band 7 domain"/>
    <property type="match status" value="1"/>
</dbReference>
<proteinExistence type="inferred from homology"/>
<dbReference type="InterPro" id="IPR043202">
    <property type="entry name" value="Band-7_stomatin-like"/>
</dbReference>
<dbReference type="GO" id="GO:0098552">
    <property type="term" value="C:side of membrane"/>
    <property type="evidence" value="ECO:0007669"/>
    <property type="project" value="UniProtKB-ARBA"/>
</dbReference>
<dbReference type="GO" id="GO:0005886">
    <property type="term" value="C:plasma membrane"/>
    <property type="evidence" value="ECO:0007669"/>
    <property type="project" value="InterPro"/>
</dbReference>
<organism evidence="4 5">
    <name type="scientific">Candidatus Kaiserbacteria bacterium CG10_big_fil_rev_8_21_14_0_10_59_10</name>
    <dbReference type="NCBI Taxonomy" id="1974612"/>
    <lineage>
        <taxon>Bacteria</taxon>
        <taxon>Candidatus Kaiseribacteriota</taxon>
    </lineage>
</organism>
<feature type="transmembrane region" description="Helical" evidence="2">
    <location>
        <begin position="37"/>
        <end position="55"/>
    </location>
</feature>
<evidence type="ECO:0000313" key="4">
    <source>
        <dbReference type="EMBL" id="PIR82289.1"/>
    </source>
</evidence>
<comment type="similarity">
    <text evidence="1">Belongs to the band 7/mec-2 family.</text>
</comment>
<dbReference type="InterPro" id="IPR001107">
    <property type="entry name" value="Band_7"/>
</dbReference>
<dbReference type="FunFam" id="3.30.479.30:FF:000004">
    <property type="entry name" value="Putative membrane protease family, stomatin"/>
    <property type="match status" value="1"/>
</dbReference>
<dbReference type="EMBL" id="PFBM01000020">
    <property type="protein sequence ID" value="PIR82289.1"/>
    <property type="molecule type" value="Genomic_DNA"/>
</dbReference>
<dbReference type="CDD" id="cd08826">
    <property type="entry name" value="SPFH_eoslipins_u1"/>
    <property type="match status" value="1"/>
</dbReference>
<dbReference type="PRINTS" id="PR00721">
    <property type="entry name" value="STOMATIN"/>
</dbReference>
<accession>A0A2H0U791</accession>
<dbReference type="InterPro" id="IPR001972">
    <property type="entry name" value="Stomatin_HflK_fam"/>
</dbReference>
<keyword evidence="2" id="KW-1133">Transmembrane helix</keyword>
<evidence type="ECO:0000259" key="3">
    <source>
        <dbReference type="SMART" id="SM00244"/>
    </source>
</evidence>
<keyword evidence="2" id="KW-0472">Membrane</keyword>
<comment type="caution">
    <text evidence="4">The sequence shown here is derived from an EMBL/GenBank/DDBJ whole genome shotgun (WGS) entry which is preliminary data.</text>
</comment>
<evidence type="ECO:0000313" key="5">
    <source>
        <dbReference type="Proteomes" id="UP000231379"/>
    </source>
</evidence>